<dbReference type="AlphaFoldDB" id="G0WHH6"/>
<evidence type="ECO:0000256" key="10">
    <source>
        <dbReference type="ARBA" id="ARBA00049729"/>
    </source>
</evidence>
<keyword evidence="7 12" id="KW-1133">Transmembrane helix</keyword>
<dbReference type="STRING" id="1071378.G0WHH6"/>
<evidence type="ECO:0000256" key="1">
    <source>
        <dbReference type="ARBA" id="ARBA00004477"/>
    </source>
</evidence>
<dbReference type="InterPro" id="IPR003675">
    <property type="entry name" value="Rce1/LyrA-like_dom"/>
</dbReference>
<dbReference type="PANTHER" id="PTHR13046:SF0">
    <property type="entry name" value="CAAX PRENYL PROTEASE 2"/>
    <property type="match status" value="1"/>
</dbReference>
<name>G0WHH6_NAUDC</name>
<evidence type="ECO:0000256" key="8">
    <source>
        <dbReference type="ARBA" id="ARBA00023136"/>
    </source>
</evidence>
<organism evidence="14 15">
    <name type="scientific">Naumovozyma dairenensis (strain ATCC 10597 / BCRC 20456 / CBS 421 / NBRC 0211 / NRRL Y-12639)</name>
    <name type="common">Saccharomyces dairenensis</name>
    <dbReference type="NCBI Taxonomy" id="1071378"/>
    <lineage>
        <taxon>Eukaryota</taxon>
        <taxon>Fungi</taxon>
        <taxon>Dikarya</taxon>
        <taxon>Ascomycota</taxon>
        <taxon>Saccharomycotina</taxon>
        <taxon>Saccharomycetes</taxon>
        <taxon>Saccharomycetales</taxon>
        <taxon>Saccharomycetaceae</taxon>
        <taxon>Naumovozyma</taxon>
    </lineage>
</organism>
<dbReference type="GO" id="GO:0004222">
    <property type="term" value="F:metalloendopeptidase activity"/>
    <property type="evidence" value="ECO:0007669"/>
    <property type="project" value="EnsemblFungi"/>
</dbReference>
<dbReference type="eggNOG" id="KOG4130">
    <property type="taxonomic scope" value="Eukaryota"/>
</dbReference>
<protein>
    <recommendedName>
        <fullName evidence="10">intramembrane prenyl-peptidase Rce1</fullName>
        <ecNumber evidence="10">3.4.26.1</ecNumber>
    </recommendedName>
</protein>
<dbReference type="Proteomes" id="UP000000689">
    <property type="component" value="Chromosome 11"/>
</dbReference>
<evidence type="ECO:0000256" key="12">
    <source>
        <dbReference type="SAM" id="Phobius"/>
    </source>
</evidence>
<feature type="region of interest" description="Disordered" evidence="11">
    <location>
        <begin position="272"/>
        <end position="293"/>
    </location>
</feature>
<evidence type="ECO:0000256" key="7">
    <source>
        <dbReference type="ARBA" id="ARBA00022989"/>
    </source>
</evidence>
<dbReference type="RefSeq" id="XP_003672480.1">
    <property type="nucleotide sequence ID" value="XM_003672432.1"/>
</dbReference>
<accession>G0WHH6</accession>
<evidence type="ECO:0000313" key="14">
    <source>
        <dbReference type="EMBL" id="CCD27237.1"/>
    </source>
</evidence>
<keyword evidence="4 12" id="KW-0812">Transmembrane</keyword>
<dbReference type="GO" id="GO:0007323">
    <property type="term" value="P:peptide pheromone maturation"/>
    <property type="evidence" value="ECO:0007669"/>
    <property type="project" value="EnsemblFungi"/>
</dbReference>
<evidence type="ECO:0000256" key="6">
    <source>
        <dbReference type="ARBA" id="ARBA00022824"/>
    </source>
</evidence>
<reference evidence="14 15" key="1">
    <citation type="journal article" date="2011" name="Proc. Natl. Acad. Sci. U.S.A.">
        <title>Evolutionary erosion of yeast sex chromosomes by mating-type switching accidents.</title>
        <authorList>
            <person name="Gordon J.L."/>
            <person name="Armisen D."/>
            <person name="Proux-Wera E."/>
            <person name="Oheigeartaigh S.S."/>
            <person name="Byrne K.P."/>
            <person name="Wolfe K.H."/>
        </authorList>
    </citation>
    <scope>NUCLEOTIDE SEQUENCE [LARGE SCALE GENOMIC DNA]</scope>
    <source>
        <strain evidence="15">ATCC 10597 / BCRC 20456 / CBS 421 / NBRC 0211 / NRRL Y-12639</strain>
    </source>
</reference>
<evidence type="ECO:0000259" key="13">
    <source>
        <dbReference type="Pfam" id="PF02517"/>
    </source>
</evidence>
<feature type="transmembrane region" description="Helical" evidence="12">
    <location>
        <begin position="6"/>
        <end position="23"/>
    </location>
</feature>
<evidence type="ECO:0000256" key="11">
    <source>
        <dbReference type="SAM" id="MobiDB-lite"/>
    </source>
</evidence>
<proteinExistence type="inferred from homology"/>
<evidence type="ECO:0000256" key="2">
    <source>
        <dbReference type="ARBA" id="ARBA00006897"/>
    </source>
</evidence>
<keyword evidence="3" id="KW-0645">Protease</keyword>
<evidence type="ECO:0000256" key="9">
    <source>
        <dbReference type="ARBA" id="ARBA00047280"/>
    </source>
</evidence>
<comment type="catalytic activity">
    <reaction evidence="9">
        <text>Hydrolyzes the peptide bond -P2-(S-farnesyl or geranylgeranyl)C-P1'-P2'-P3'-COOH where P1' and P2' are amino acids with aliphatic sidechains and P3' is any C-terminal residue.</text>
        <dbReference type="EC" id="3.4.26.1"/>
    </reaction>
</comment>
<dbReference type="KEGG" id="ndi:NDAI_0K00460"/>
<dbReference type="OMA" id="HSFCNWC"/>
<feature type="transmembrane region" description="Helical" evidence="12">
    <location>
        <begin position="106"/>
        <end position="128"/>
    </location>
</feature>
<dbReference type="HOGENOM" id="CLU_049909_1_0_1"/>
<dbReference type="GO" id="GO:0005789">
    <property type="term" value="C:endoplasmic reticulum membrane"/>
    <property type="evidence" value="ECO:0007669"/>
    <property type="project" value="UniProtKB-SubCell"/>
</dbReference>
<dbReference type="PANTHER" id="PTHR13046">
    <property type="entry name" value="PROTEASE U48 CAAX PRENYL PROTEASE RCE1"/>
    <property type="match status" value="1"/>
</dbReference>
<dbReference type="EC" id="3.4.26.1" evidence="10"/>
<evidence type="ECO:0000313" key="15">
    <source>
        <dbReference type="Proteomes" id="UP000000689"/>
    </source>
</evidence>
<keyword evidence="8 12" id="KW-0472">Membrane</keyword>
<keyword evidence="5" id="KW-0378">Hydrolase</keyword>
<dbReference type="Pfam" id="PF02517">
    <property type="entry name" value="Rce1-like"/>
    <property type="match status" value="1"/>
</dbReference>
<evidence type="ECO:0000256" key="4">
    <source>
        <dbReference type="ARBA" id="ARBA00022692"/>
    </source>
</evidence>
<comment type="similarity">
    <text evidence="2">Belongs to the peptidase U48 family.</text>
</comment>
<sequence length="293" mass="33936">MLPLPALTILLYISISYVSVLYISSKNASSNYPTLDRDDPRVITRRMNGLLKLTCFNILFIPYIQTFLYKDDTLSFMQAFIQLGLIPGFFRDQHFDLPTYYLDINMGIWIILILYVGPIIDLLLYYIIRGEKKLIFSDFKNEFNNIYSLRNYIFAPITEEIFYTSMLLNCYLNLCPIEMLSMRKLLWEPSLFFGIAHVHHMYEAFKIGDQNIITILINTMIQFSYTTLFGAFTNFVFLRTGGNLWACIFVHGLCNIMGFPGGSRVTLQLTINSDSDSDNDSHDEDKEGDDNAY</sequence>
<feature type="transmembrane region" description="Helical" evidence="12">
    <location>
        <begin position="50"/>
        <end position="69"/>
    </location>
</feature>
<gene>
    <name evidence="14" type="primary">NDAI0K00460</name>
    <name evidence="14" type="ordered locus">NDAI_0K00460</name>
</gene>
<evidence type="ECO:0000256" key="5">
    <source>
        <dbReference type="ARBA" id="ARBA00022801"/>
    </source>
</evidence>
<dbReference type="GeneID" id="11494662"/>
<dbReference type="EMBL" id="HE580277">
    <property type="protein sequence ID" value="CCD27237.1"/>
    <property type="molecule type" value="Genomic_DNA"/>
</dbReference>
<dbReference type="InterPro" id="IPR039731">
    <property type="entry name" value="Rce1"/>
</dbReference>
<dbReference type="MEROPS" id="G05.001"/>
<dbReference type="GO" id="GO:0071586">
    <property type="term" value="P:CAAX-box protein processing"/>
    <property type="evidence" value="ECO:0007669"/>
    <property type="project" value="EnsemblFungi"/>
</dbReference>
<dbReference type="OrthoDB" id="271604at2759"/>
<keyword evidence="6" id="KW-0256">Endoplasmic reticulum</keyword>
<feature type="domain" description="CAAX prenyl protease 2/Lysostaphin resistance protein A-like" evidence="13">
    <location>
        <begin position="147"/>
        <end position="257"/>
    </location>
</feature>
<comment type="subcellular location">
    <subcellularLocation>
        <location evidence="1">Endoplasmic reticulum membrane</location>
        <topology evidence="1">Multi-pass membrane protein</topology>
    </subcellularLocation>
</comment>
<evidence type="ECO:0000256" key="3">
    <source>
        <dbReference type="ARBA" id="ARBA00022670"/>
    </source>
</evidence>
<keyword evidence="15" id="KW-1185">Reference proteome</keyword>